<gene>
    <name evidence="2" type="ORF">NQ318_014465</name>
</gene>
<proteinExistence type="predicted"/>
<evidence type="ECO:0000313" key="2">
    <source>
        <dbReference type="EMBL" id="KAJ8952374.1"/>
    </source>
</evidence>
<organism evidence="2 3">
    <name type="scientific">Aromia moschata</name>
    <dbReference type="NCBI Taxonomy" id="1265417"/>
    <lineage>
        <taxon>Eukaryota</taxon>
        <taxon>Metazoa</taxon>
        <taxon>Ecdysozoa</taxon>
        <taxon>Arthropoda</taxon>
        <taxon>Hexapoda</taxon>
        <taxon>Insecta</taxon>
        <taxon>Pterygota</taxon>
        <taxon>Neoptera</taxon>
        <taxon>Endopterygota</taxon>
        <taxon>Coleoptera</taxon>
        <taxon>Polyphaga</taxon>
        <taxon>Cucujiformia</taxon>
        <taxon>Chrysomeloidea</taxon>
        <taxon>Cerambycidae</taxon>
        <taxon>Cerambycinae</taxon>
        <taxon>Callichromatini</taxon>
        <taxon>Aromia</taxon>
    </lineage>
</organism>
<sequence>MDSSPESQYYNAIIQTGDILLTAGHLFFVRPPGDRLQITQQRNHFVNKIVPEELKLLQGCSSVSQRREVGNFQEKMSYEAEQQRLQRLLEECLSDKNDNNYDDSEEEGEEDNVEEGEEGTDTEQEFEDVETQLDSHREYGHALIFIGKDGTTIWRKHPLRKMIRRSAKNIVSQTQVPGVKGPTHGVKDPLEI</sequence>
<evidence type="ECO:0000313" key="3">
    <source>
        <dbReference type="Proteomes" id="UP001162162"/>
    </source>
</evidence>
<dbReference type="EMBL" id="JAPWTK010000069">
    <property type="protein sequence ID" value="KAJ8952374.1"/>
    <property type="molecule type" value="Genomic_DNA"/>
</dbReference>
<feature type="region of interest" description="Disordered" evidence="1">
    <location>
        <begin position="95"/>
        <end position="133"/>
    </location>
</feature>
<dbReference type="Proteomes" id="UP001162162">
    <property type="component" value="Unassembled WGS sequence"/>
</dbReference>
<feature type="region of interest" description="Disordered" evidence="1">
    <location>
        <begin position="171"/>
        <end position="192"/>
    </location>
</feature>
<name>A0AAV8YKW6_9CUCU</name>
<dbReference type="AlphaFoldDB" id="A0AAV8YKW6"/>
<protein>
    <submittedName>
        <fullName evidence="2">Uncharacterized protein</fullName>
    </submittedName>
</protein>
<feature type="compositionally biased region" description="Acidic residues" evidence="1">
    <location>
        <begin position="100"/>
        <end position="131"/>
    </location>
</feature>
<comment type="caution">
    <text evidence="2">The sequence shown here is derived from an EMBL/GenBank/DDBJ whole genome shotgun (WGS) entry which is preliminary data.</text>
</comment>
<evidence type="ECO:0000256" key="1">
    <source>
        <dbReference type="SAM" id="MobiDB-lite"/>
    </source>
</evidence>
<accession>A0AAV8YKW6</accession>
<keyword evidence="3" id="KW-1185">Reference proteome</keyword>
<reference evidence="2" key="1">
    <citation type="journal article" date="2023" name="Insect Mol. Biol.">
        <title>Genome sequencing provides insights into the evolution of gene families encoding plant cell wall-degrading enzymes in longhorned beetles.</title>
        <authorList>
            <person name="Shin N.R."/>
            <person name="Okamura Y."/>
            <person name="Kirsch R."/>
            <person name="Pauchet Y."/>
        </authorList>
    </citation>
    <scope>NUCLEOTIDE SEQUENCE</scope>
    <source>
        <strain evidence="2">AMC_N1</strain>
    </source>
</reference>